<keyword evidence="1" id="KW-0812">Transmembrane</keyword>
<sequence length="92" mass="10713">MFGLPIPILHWIVRYGIGLIILTLIIRAFASWFGINERYSFMRFLASYSEPFVKPVRNIVPPVMFISFSLMTSIFILYTLMTLILQALPPTW</sequence>
<protein>
    <recommendedName>
        <fullName evidence="3">YggT family protein</fullName>
    </recommendedName>
</protein>
<keyword evidence="1" id="KW-1133">Transmembrane helix</keyword>
<name>A0A455T1L1_9CHLR</name>
<keyword evidence="1" id="KW-0472">Membrane</keyword>
<proteinExistence type="predicted"/>
<gene>
    <name evidence="2" type="ORF">KTA_19670</name>
</gene>
<dbReference type="Pfam" id="PF02325">
    <property type="entry name" value="CCB3_YggT"/>
    <property type="match status" value="1"/>
</dbReference>
<reference evidence="2" key="1">
    <citation type="submission" date="2018-12" db="EMBL/GenBank/DDBJ databases">
        <title>Novel natural products biosynthetic potential of the class Ktedonobacteria.</title>
        <authorList>
            <person name="Zheng Y."/>
            <person name="Saitou A."/>
            <person name="Wang C.M."/>
            <person name="Toyoda A."/>
            <person name="Minakuchi Y."/>
            <person name="Sekiguchi Y."/>
            <person name="Ueda K."/>
            <person name="Takano H."/>
            <person name="Sakai Y."/>
            <person name="Yokota A."/>
            <person name="Yabe S."/>
        </authorList>
    </citation>
    <scope>NUCLEOTIDE SEQUENCE</scope>
    <source>
        <strain evidence="2">A3-2</strain>
    </source>
</reference>
<dbReference type="InterPro" id="IPR003425">
    <property type="entry name" value="CCB3/YggT"/>
</dbReference>
<feature type="transmembrane region" description="Helical" evidence="1">
    <location>
        <begin position="63"/>
        <end position="88"/>
    </location>
</feature>
<evidence type="ECO:0008006" key="3">
    <source>
        <dbReference type="Google" id="ProtNLM"/>
    </source>
</evidence>
<evidence type="ECO:0000256" key="1">
    <source>
        <dbReference type="SAM" id="Phobius"/>
    </source>
</evidence>
<accession>A0A455T1L1</accession>
<dbReference type="AlphaFoldDB" id="A0A455T1L1"/>
<dbReference type="EMBL" id="AP019377">
    <property type="protein sequence ID" value="BBH93768.1"/>
    <property type="molecule type" value="Genomic_DNA"/>
</dbReference>
<feature type="transmembrane region" description="Helical" evidence="1">
    <location>
        <begin position="12"/>
        <end position="35"/>
    </location>
</feature>
<dbReference type="GO" id="GO:0016020">
    <property type="term" value="C:membrane"/>
    <property type="evidence" value="ECO:0007669"/>
    <property type="project" value="InterPro"/>
</dbReference>
<organism evidence="2">
    <name type="scientific">Thermogemmatispora argillosa</name>
    <dbReference type="NCBI Taxonomy" id="2045280"/>
    <lineage>
        <taxon>Bacteria</taxon>
        <taxon>Bacillati</taxon>
        <taxon>Chloroflexota</taxon>
        <taxon>Ktedonobacteria</taxon>
        <taxon>Thermogemmatisporales</taxon>
        <taxon>Thermogemmatisporaceae</taxon>
        <taxon>Thermogemmatispora</taxon>
    </lineage>
</organism>
<evidence type="ECO:0000313" key="2">
    <source>
        <dbReference type="EMBL" id="BBH93768.1"/>
    </source>
</evidence>